<dbReference type="RefSeq" id="WP_060385676.1">
    <property type="nucleotide sequence ID" value="NZ_LRGC01000005.1"/>
</dbReference>
<feature type="signal peptide" evidence="3">
    <location>
        <begin position="1"/>
        <end position="22"/>
    </location>
</feature>
<dbReference type="SUPFAM" id="SSF48452">
    <property type="entry name" value="TPR-like"/>
    <property type="match status" value="5"/>
</dbReference>
<dbReference type="SMART" id="SM00028">
    <property type="entry name" value="TPR"/>
    <property type="match status" value="11"/>
</dbReference>
<evidence type="ECO:0000259" key="4">
    <source>
        <dbReference type="Pfam" id="PF13525"/>
    </source>
</evidence>
<evidence type="ECO:0000313" key="5">
    <source>
        <dbReference type="EMBL" id="KWR55628.1"/>
    </source>
</evidence>
<dbReference type="PATRIC" id="fig|46506.5.peg.1502"/>
<feature type="repeat" description="TPR" evidence="2">
    <location>
        <begin position="665"/>
        <end position="698"/>
    </location>
</feature>
<dbReference type="Pfam" id="PF13174">
    <property type="entry name" value="TPR_6"/>
    <property type="match status" value="1"/>
</dbReference>
<dbReference type="PROSITE" id="PS50005">
    <property type="entry name" value="TPR"/>
    <property type="match status" value="5"/>
</dbReference>
<dbReference type="Gene3D" id="1.25.40.10">
    <property type="entry name" value="Tetratricopeptide repeat domain"/>
    <property type="match status" value="9"/>
</dbReference>
<dbReference type="Pfam" id="PF13432">
    <property type="entry name" value="TPR_16"/>
    <property type="match status" value="3"/>
</dbReference>
<keyword evidence="6" id="KW-1185">Reference proteome</keyword>
<sequence precursor="true">MKHKIYRIVCTALCCAPLLATAQTGGKITSPQRLYEEGESLFRQKAFAAAMPPLQAFIKQTNAEGAPVSAAGNKEEAEYMLVCAEYELRNPNSIELLREYLDTYPDTPHANRICALIASAYFFEGKYDDALAMFNSSRLDLLSNEERDDMTYRLATCYLKTGNVKEAAIWFETLRSTGSRYTADCTYYLAYIRYSQQRYDDALSGFLSLQDNAKYEALVPYYIAEIYLIKKNYDKAEIVAQNYLSAYPNQKYTGEMYRIQGTADYHFGKYHEAIKAFGSYLKDNAEPAPRRDALYMLGMSYYRTGVYSQVPVTLGEVTANKDTLTQNAYLHMGLAYLQLADKNKARMAFEQAAASDADLKIKEQASYNNALCIHETSYSAFGESVTVFENFLNEFPNSAYADKVSSYLVEVYMNTRSYDAALKSIERITHPGRAILEAKQKILFQLGTQSFANTQFEQAIGCFNQSIALGGYNLQTKADAFYWRGESYYRLNRMQEAARNFNDYLSLTPQKNTEMYALAYYNLAYIAFHKKDYATAQDRFLKFIQLRKTGDATVLADAYNRVGDCYMQVRRFDEAKQYYTRAENLGTPAGDYSYYQLALVSGLQKDYDGKITLLNRLADKYPNSPYAVSALYEKGRSYVQGRNNSQAIATFRELLNKYPESPVSRKAAAEIGLLYYQNDDYNRAIEAYKYVITQYPGSEEARLAMRDLKSIYVEANRVDEFAALAAQMPGAIRFEPNEQDSLTYIAAEKVYMKGEIIPARESFTRYLQSYPNGAFSLNAHYYLSLIGKEQKDETGVLEHTGKLLEYPDSPYSEEALLMHGEILFNRKEYKQALADYKQLQARATTAERRQLGVTGVLRCGVLLKDDIEVIQAATALLAETKLTPELQNEALYYRAKAYLNQKAVKKAADDLKLLAKDTRTLHGAEAKYLSAQLMYNAGEYAAAEKEILNFIDQSTPHAYWLARSFILLSDVYVAMDKKLDARQYLLSLQQNYHADDDIERMIQERLEKLK</sequence>
<dbReference type="STRING" id="46506.AA415_01408"/>
<dbReference type="Pfam" id="PF13181">
    <property type="entry name" value="TPR_8"/>
    <property type="match status" value="2"/>
</dbReference>
<evidence type="ECO:0000256" key="3">
    <source>
        <dbReference type="SAM" id="SignalP"/>
    </source>
</evidence>
<dbReference type="Pfam" id="PF13525">
    <property type="entry name" value="YfiO"/>
    <property type="match status" value="1"/>
</dbReference>
<dbReference type="InterPro" id="IPR039565">
    <property type="entry name" value="BamD-like"/>
</dbReference>
<dbReference type="PANTHER" id="PTHR12558:SF44">
    <property type="entry name" value="TETRATRICOPEPTIDE REPEAT-CONTAINING PROTEIN"/>
    <property type="match status" value="1"/>
</dbReference>
<keyword evidence="1 3" id="KW-0732">Signal</keyword>
<name>A0A108T944_BACSE</name>
<protein>
    <submittedName>
        <fullName evidence="5">Putative tol-pal system protein, YbgF-like</fullName>
    </submittedName>
</protein>
<feature type="repeat" description="TPR" evidence="2">
    <location>
        <begin position="478"/>
        <end position="511"/>
    </location>
</feature>
<evidence type="ECO:0000256" key="1">
    <source>
        <dbReference type="ARBA" id="ARBA00022729"/>
    </source>
</evidence>
<dbReference type="PANTHER" id="PTHR12558">
    <property type="entry name" value="CELL DIVISION CYCLE 16,23,27"/>
    <property type="match status" value="1"/>
</dbReference>
<dbReference type="InterPro" id="IPR011990">
    <property type="entry name" value="TPR-like_helical_dom_sf"/>
</dbReference>
<keyword evidence="2" id="KW-0802">TPR repeat</keyword>
<feature type="repeat" description="TPR" evidence="2">
    <location>
        <begin position="628"/>
        <end position="661"/>
    </location>
</feature>
<feature type="domain" description="Outer membrane lipoprotein BamD-like" evidence="4">
    <location>
        <begin position="629"/>
        <end position="783"/>
    </location>
</feature>
<evidence type="ECO:0000313" key="6">
    <source>
        <dbReference type="Proteomes" id="UP000056419"/>
    </source>
</evidence>
<proteinExistence type="predicted"/>
<dbReference type="EMBL" id="LRGC01000005">
    <property type="protein sequence ID" value="KWR55628.1"/>
    <property type="molecule type" value="Genomic_DNA"/>
</dbReference>
<reference evidence="5 6" key="1">
    <citation type="journal article" date="2016" name="BMC Genomics">
        <title>Type VI secretion systems of human gut Bacteroidales segregate into three genetic architectures, two of which are contained on mobile genetic elements.</title>
        <authorList>
            <person name="Coyne M.J."/>
            <person name="Roelofs K.G."/>
            <person name="Comstock L.E."/>
        </authorList>
    </citation>
    <scope>NUCLEOTIDE SEQUENCE [LARGE SCALE GENOMIC DNA]</scope>
    <source>
        <strain evidence="5 6">CL09T03C01</strain>
    </source>
</reference>
<feature type="repeat" description="TPR" evidence="2">
    <location>
        <begin position="326"/>
        <end position="359"/>
    </location>
</feature>
<dbReference type="AlphaFoldDB" id="A0A108T944"/>
<organism evidence="5 6">
    <name type="scientific">Bacteroides stercoris</name>
    <dbReference type="NCBI Taxonomy" id="46506"/>
    <lineage>
        <taxon>Bacteria</taxon>
        <taxon>Pseudomonadati</taxon>
        <taxon>Bacteroidota</taxon>
        <taxon>Bacteroidia</taxon>
        <taxon>Bacteroidales</taxon>
        <taxon>Bacteroidaceae</taxon>
        <taxon>Bacteroides</taxon>
    </lineage>
</organism>
<gene>
    <name evidence="5" type="ORF">AA415_01408</name>
</gene>
<dbReference type="InterPro" id="IPR019734">
    <property type="entry name" value="TPR_rpt"/>
</dbReference>
<evidence type="ECO:0000256" key="2">
    <source>
        <dbReference type="PROSITE-ProRule" id="PRU00339"/>
    </source>
</evidence>
<feature type="repeat" description="TPR" evidence="2">
    <location>
        <begin position="556"/>
        <end position="589"/>
    </location>
</feature>
<feature type="chain" id="PRO_5007130920" evidence="3">
    <location>
        <begin position="23"/>
        <end position="1010"/>
    </location>
</feature>
<comment type="caution">
    <text evidence="5">The sequence shown here is derived from an EMBL/GenBank/DDBJ whole genome shotgun (WGS) entry which is preliminary data.</text>
</comment>
<dbReference type="GO" id="GO:0051301">
    <property type="term" value="P:cell division"/>
    <property type="evidence" value="ECO:0007669"/>
    <property type="project" value="TreeGrafter"/>
</dbReference>
<accession>A0A108T944</accession>
<dbReference type="Proteomes" id="UP000056419">
    <property type="component" value="Unassembled WGS sequence"/>
</dbReference>